<proteinExistence type="predicted"/>
<dbReference type="AlphaFoldDB" id="A0AAE0Y2P2"/>
<dbReference type="Proteomes" id="UP001283361">
    <property type="component" value="Unassembled WGS sequence"/>
</dbReference>
<keyword evidence="2" id="KW-1185">Reference proteome</keyword>
<protein>
    <submittedName>
        <fullName evidence="1">Uncharacterized protein</fullName>
    </submittedName>
</protein>
<dbReference type="EMBL" id="JAWDGP010007081">
    <property type="protein sequence ID" value="KAK3730428.1"/>
    <property type="molecule type" value="Genomic_DNA"/>
</dbReference>
<accession>A0AAE0Y2P2</accession>
<name>A0AAE0Y2P2_9GAST</name>
<gene>
    <name evidence="1" type="ORF">RRG08_034749</name>
</gene>
<evidence type="ECO:0000313" key="2">
    <source>
        <dbReference type="Proteomes" id="UP001283361"/>
    </source>
</evidence>
<comment type="caution">
    <text evidence="1">The sequence shown here is derived from an EMBL/GenBank/DDBJ whole genome shotgun (WGS) entry which is preliminary data.</text>
</comment>
<reference evidence="1" key="1">
    <citation type="journal article" date="2023" name="G3 (Bethesda)">
        <title>A reference genome for the long-term kleptoplast-retaining sea slug Elysia crispata morphotype clarki.</title>
        <authorList>
            <person name="Eastman K.E."/>
            <person name="Pendleton A.L."/>
            <person name="Shaikh M.A."/>
            <person name="Suttiyut T."/>
            <person name="Ogas R."/>
            <person name="Tomko P."/>
            <person name="Gavelis G."/>
            <person name="Widhalm J.R."/>
            <person name="Wisecaver J.H."/>
        </authorList>
    </citation>
    <scope>NUCLEOTIDE SEQUENCE</scope>
    <source>
        <strain evidence="1">ECLA1</strain>
    </source>
</reference>
<evidence type="ECO:0000313" key="1">
    <source>
        <dbReference type="EMBL" id="KAK3730428.1"/>
    </source>
</evidence>
<organism evidence="1 2">
    <name type="scientific">Elysia crispata</name>
    <name type="common">lettuce slug</name>
    <dbReference type="NCBI Taxonomy" id="231223"/>
    <lineage>
        <taxon>Eukaryota</taxon>
        <taxon>Metazoa</taxon>
        <taxon>Spiralia</taxon>
        <taxon>Lophotrochozoa</taxon>
        <taxon>Mollusca</taxon>
        <taxon>Gastropoda</taxon>
        <taxon>Heterobranchia</taxon>
        <taxon>Euthyneura</taxon>
        <taxon>Panpulmonata</taxon>
        <taxon>Sacoglossa</taxon>
        <taxon>Placobranchoidea</taxon>
        <taxon>Plakobranchidae</taxon>
        <taxon>Elysia</taxon>
    </lineage>
</organism>
<sequence length="163" mass="18126">MPDAMLDRGSVKVVPRHGQSFRAFCTASHPRQPVLLSQAKVYGVLQPLGWPSRGHQSLILRPSRPWFPRLQNCTPSPGRWPLNIYPSISSIAYISHVGQIVILPCVISPCQPRILRPSTWDPSAIIKRRLPSFSQTPLPKIGRSKINSLWSSEVTGDSLVSIC</sequence>